<dbReference type="AlphaFoldDB" id="A0A1Q8YL05"/>
<sequence length="104" mass="11747">MAAVQRWRWVQRVNALCLHPWSKPLLFALVLWPAGSLLWAAVFDQLGANPAEALLRATGEWTLRLLCVARGRCPPCVWPCSYRPWRSGGACWVCGFTFTPRCTC</sequence>
<protein>
    <submittedName>
        <fullName evidence="1">Sulfoxide reductase heme-binding subunit yedZ</fullName>
    </submittedName>
</protein>
<gene>
    <name evidence="1" type="ORF">BLL52_0237</name>
</gene>
<name>A0A1Q8YL05_9BURK</name>
<reference evidence="1 2" key="1">
    <citation type="submission" date="2017-01" db="EMBL/GenBank/DDBJ databases">
        <title>Genome sequence of Rhodoferax antarcticus ANT.BR, a psychrophilic purple nonsulfur bacterium from an Antarctic microbial mat.</title>
        <authorList>
            <person name="Baker J."/>
            <person name="Riester C."/>
            <person name="Skinner B."/>
            <person name="Newell A."/>
            <person name="Swingley W."/>
            <person name="Madigan M."/>
            <person name="Jung D."/>
            <person name="Asao M."/>
            <person name="Chen M."/>
            <person name="Loughlin P."/>
            <person name="Pan H."/>
            <person name="Lin S."/>
            <person name="Li N."/>
            <person name="Shaw J."/>
            <person name="Prado M."/>
            <person name="Sherman C."/>
            <person name="Li X."/>
            <person name="Tang J."/>
            <person name="Blankenship R."/>
            <person name="Zhao T."/>
            <person name="Touchman J."/>
            <person name="Sattley M."/>
        </authorList>
    </citation>
    <scope>NUCLEOTIDE SEQUENCE [LARGE SCALE GENOMIC DNA]</scope>
    <source>
        <strain evidence="1 2">ANT.BR</strain>
    </source>
</reference>
<accession>A0A1Q8YL05</accession>
<keyword evidence="2" id="KW-1185">Reference proteome</keyword>
<evidence type="ECO:0000313" key="2">
    <source>
        <dbReference type="Proteomes" id="UP000185911"/>
    </source>
</evidence>
<organism evidence="1 2">
    <name type="scientific">Rhodoferax antarcticus ANT.BR</name>
    <dbReference type="NCBI Taxonomy" id="1111071"/>
    <lineage>
        <taxon>Bacteria</taxon>
        <taxon>Pseudomonadati</taxon>
        <taxon>Pseudomonadota</taxon>
        <taxon>Betaproteobacteria</taxon>
        <taxon>Burkholderiales</taxon>
        <taxon>Comamonadaceae</taxon>
        <taxon>Rhodoferax</taxon>
    </lineage>
</organism>
<proteinExistence type="predicted"/>
<evidence type="ECO:0000313" key="1">
    <source>
        <dbReference type="EMBL" id="OLP08629.1"/>
    </source>
</evidence>
<comment type="caution">
    <text evidence="1">The sequence shown here is derived from an EMBL/GenBank/DDBJ whole genome shotgun (WGS) entry which is preliminary data.</text>
</comment>
<dbReference type="EMBL" id="MSYM01000001">
    <property type="protein sequence ID" value="OLP08629.1"/>
    <property type="molecule type" value="Genomic_DNA"/>
</dbReference>
<dbReference type="Proteomes" id="UP000185911">
    <property type="component" value="Unassembled WGS sequence"/>
</dbReference>